<name>A0AA36BM04_OCTVU</name>
<evidence type="ECO:0000313" key="11">
    <source>
        <dbReference type="EMBL" id="CAI9736800.1"/>
    </source>
</evidence>
<dbReference type="PROSITE" id="PS51257">
    <property type="entry name" value="PROKAR_LIPOPROTEIN"/>
    <property type="match status" value="1"/>
</dbReference>
<dbReference type="PROSITE" id="PS51925">
    <property type="entry name" value="SWIB_MDM2"/>
    <property type="match status" value="2"/>
</dbReference>
<evidence type="ECO:0000256" key="1">
    <source>
        <dbReference type="ARBA" id="ARBA00004123"/>
    </source>
</evidence>
<feature type="region of interest" description="Disordered" evidence="8">
    <location>
        <begin position="594"/>
        <end position="618"/>
    </location>
</feature>
<evidence type="ECO:0000256" key="7">
    <source>
        <dbReference type="PROSITE-ProRule" id="PRU00175"/>
    </source>
</evidence>
<dbReference type="PANTHER" id="PTHR46858">
    <property type="entry name" value="OS05G0521000 PROTEIN"/>
    <property type="match status" value="1"/>
</dbReference>
<dbReference type="CDD" id="cd16646">
    <property type="entry name" value="mRING-HC-C2H2C4_MDM2-like"/>
    <property type="match status" value="1"/>
</dbReference>
<feature type="compositionally biased region" description="Low complexity" evidence="8">
    <location>
        <begin position="75"/>
        <end position="88"/>
    </location>
</feature>
<dbReference type="Gene3D" id="3.30.40.10">
    <property type="entry name" value="Zinc/RING finger domain, C3HC4 (zinc finger)"/>
    <property type="match status" value="1"/>
</dbReference>
<evidence type="ECO:0000256" key="3">
    <source>
        <dbReference type="ARBA" id="ARBA00022723"/>
    </source>
</evidence>
<sequence length="687" mass="76754">MERKVEYRNSSSVTVVLAGCECPPHVGRRAPIRFDLCGVMENHLADDHQKLLPAEGSSVSTPTAETASQQRLLPTDGSSVTSSAVSDSQQRLLPVEGSSVSTTTSGAASSAEKPNSTKLYPKPEFLKLLQSVGATGKAFSMSEIIRYLKKYISSHMLYDPLKPWLVHCSNDKLGKVFRRNHFTVVDVRGLLYQNVTFSNKSNSFNSNEEDSCDSDATEILDVSKSDSEHTSPQMMLPRDDVITSSTSEPVNLGQNSSPLYSVKPSFLEILHVAGAKGYMFTEKEIFRYLKHYIWSRKLFDPEQPWIFLCRNDRLADVFKLEKFIIYDVPSLIAKYGIESPEYRPKLTKRLNSEELKEMLDTNSRLTSHSSAPGQMQSTPSDITSSTSETTTTQTSSSLLEESLRASTSCSPSTSFTLTLEVNNENEVLSIESEDPVEDVYVEYEVMSNTSSVQASDSEDEQPQVAMDMLVICQDSDMEFWADLSENGSDSDVELSEADKWCCSKCHAYNSPIHRLCDICWTIRPGWLPNYDSQKNSNEDTESTDELTNCGESGVNVKTEKSSTSDDYPIDKVCQIRNTLSNICYYSETDIPARRTRNQTGSRKRRLTSESEESDISGKIRRLTSPEKLPTPGVCLICSQNPRDASLIHGTSGHQICCLTCAKKLKRKGHKCPICRRTIQKVVRNYLT</sequence>
<dbReference type="PROSITE" id="PS50089">
    <property type="entry name" value="ZF_RING_2"/>
    <property type="match status" value="1"/>
</dbReference>
<dbReference type="SUPFAM" id="SSF90209">
    <property type="entry name" value="Ran binding protein zinc finger-like"/>
    <property type="match status" value="1"/>
</dbReference>
<dbReference type="SUPFAM" id="SSF57850">
    <property type="entry name" value="RING/U-box"/>
    <property type="match status" value="1"/>
</dbReference>
<feature type="compositionally biased region" description="Low complexity" evidence="8">
    <location>
        <begin position="377"/>
        <end position="403"/>
    </location>
</feature>
<dbReference type="PROSITE" id="PS01358">
    <property type="entry name" value="ZF_RANBP2_1"/>
    <property type="match status" value="1"/>
</dbReference>
<dbReference type="Pfam" id="PF02201">
    <property type="entry name" value="SWIB"/>
    <property type="match status" value="1"/>
</dbReference>
<comment type="similarity">
    <text evidence="2">Belongs to the MDM2/MDM4 family.</text>
</comment>
<evidence type="ECO:0000256" key="8">
    <source>
        <dbReference type="SAM" id="MobiDB-lite"/>
    </source>
</evidence>
<dbReference type="SUPFAM" id="SSF47592">
    <property type="entry name" value="SWIB/MDM2 domain"/>
    <property type="match status" value="2"/>
</dbReference>
<dbReference type="CDD" id="cd10566">
    <property type="entry name" value="MDM2_like"/>
    <property type="match status" value="2"/>
</dbReference>
<feature type="compositionally biased region" description="Polar residues" evidence="8">
    <location>
        <begin position="57"/>
        <end position="72"/>
    </location>
</feature>
<evidence type="ECO:0000256" key="2">
    <source>
        <dbReference type="ARBA" id="ARBA00005803"/>
    </source>
</evidence>
<dbReference type="Gene3D" id="2.30.30.380">
    <property type="entry name" value="Zn-finger domain of Sec23/24"/>
    <property type="match status" value="1"/>
</dbReference>
<comment type="subcellular location">
    <subcellularLocation>
        <location evidence="1">Nucleus</location>
    </subcellularLocation>
</comment>
<dbReference type="InterPro" id="IPR001876">
    <property type="entry name" value="Znf_RanBP2"/>
</dbReference>
<dbReference type="AlphaFoldDB" id="A0AA36BM04"/>
<dbReference type="PANTHER" id="PTHR46858:SF5">
    <property type="entry name" value="E3 UBIQUITIN-PROTEIN LIGASE APD1-RELATED"/>
    <property type="match status" value="1"/>
</dbReference>
<feature type="domain" description="RING-type" evidence="9">
    <location>
        <begin position="634"/>
        <end position="675"/>
    </location>
</feature>
<feature type="compositionally biased region" description="Low complexity" evidence="8">
    <location>
        <begin position="95"/>
        <end position="112"/>
    </location>
</feature>
<keyword evidence="4 7" id="KW-0863">Zinc-finger</keyword>
<feature type="domain" description="DM2" evidence="10">
    <location>
        <begin position="258"/>
        <end position="338"/>
    </location>
</feature>
<feature type="region of interest" description="Disordered" evidence="8">
    <location>
        <begin position="360"/>
        <end position="403"/>
    </location>
</feature>
<evidence type="ECO:0000259" key="10">
    <source>
        <dbReference type="PROSITE" id="PS51925"/>
    </source>
</evidence>
<protein>
    <submittedName>
        <fullName evidence="11">E3 ubiquitin-protein ligase Mdm2 isoform X1</fullName>
    </submittedName>
</protein>
<feature type="region of interest" description="Disordered" evidence="8">
    <location>
        <begin position="533"/>
        <end position="562"/>
    </location>
</feature>
<dbReference type="GO" id="GO:0016567">
    <property type="term" value="P:protein ubiquitination"/>
    <property type="evidence" value="ECO:0007669"/>
    <property type="project" value="TreeGrafter"/>
</dbReference>
<keyword evidence="12" id="KW-1185">Reference proteome</keyword>
<dbReference type="InterPro" id="IPR001841">
    <property type="entry name" value="Znf_RING"/>
</dbReference>
<dbReference type="InterPro" id="IPR003121">
    <property type="entry name" value="SWIB_MDM2_domain"/>
</dbReference>
<dbReference type="InterPro" id="IPR016495">
    <property type="entry name" value="p53_neg-reg_MDM_2/4"/>
</dbReference>
<feature type="region of interest" description="Disordered" evidence="8">
    <location>
        <begin position="54"/>
        <end position="116"/>
    </location>
</feature>
<dbReference type="InterPro" id="IPR036885">
    <property type="entry name" value="SWIB_MDM2_dom_sf"/>
</dbReference>
<keyword evidence="3" id="KW-0479">Metal-binding</keyword>
<dbReference type="Gene3D" id="1.10.245.10">
    <property type="entry name" value="SWIB/MDM2 domain"/>
    <property type="match status" value="2"/>
</dbReference>
<dbReference type="Pfam" id="PF13920">
    <property type="entry name" value="zf-C3HC4_3"/>
    <property type="match status" value="1"/>
</dbReference>
<dbReference type="GO" id="GO:0005634">
    <property type="term" value="C:nucleus"/>
    <property type="evidence" value="ECO:0007669"/>
    <property type="project" value="UniProtKB-SubCell"/>
</dbReference>
<feature type="domain" description="DM2" evidence="10">
    <location>
        <begin position="117"/>
        <end position="197"/>
    </location>
</feature>
<dbReference type="GO" id="GO:0043066">
    <property type="term" value="P:negative regulation of apoptotic process"/>
    <property type="evidence" value="ECO:0007669"/>
    <property type="project" value="InterPro"/>
</dbReference>
<dbReference type="PIRSF" id="PIRSF006748">
    <property type="entry name" value="p53_MDM_2/4"/>
    <property type="match status" value="1"/>
</dbReference>
<gene>
    <name evidence="11" type="ORF">OCTVUL_1B022184</name>
</gene>
<evidence type="ECO:0000256" key="6">
    <source>
        <dbReference type="ARBA" id="ARBA00023242"/>
    </source>
</evidence>
<evidence type="ECO:0000259" key="9">
    <source>
        <dbReference type="PROSITE" id="PS50089"/>
    </source>
</evidence>
<feature type="compositionally biased region" description="Basic residues" evidence="8">
    <location>
        <begin position="594"/>
        <end position="605"/>
    </location>
</feature>
<feature type="compositionally biased region" description="Polar residues" evidence="8">
    <location>
        <begin position="360"/>
        <end position="376"/>
    </location>
</feature>
<evidence type="ECO:0000256" key="5">
    <source>
        <dbReference type="ARBA" id="ARBA00022833"/>
    </source>
</evidence>
<proteinExistence type="inferred from homology"/>
<organism evidence="11 12">
    <name type="scientific">Octopus vulgaris</name>
    <name type="common">Common octopus</name>
    <dbReference type="NCBI Taxonomy" id="6645"/>
    <lineage>
        <taxon>Eukaryota</taxon>
        <taxon>Metazoa</taxon>
        <taxon>Spiralia</taxon>
        <taxon>Lophotrochozoa</taxon>
        <taxon>Mollusca</taxon>
        <taxon>Cephalopoda</taxon>
        <taxon>Coleoidea</taxon>
        <taxon>Octopodiformes</taxon>
        <taxon>Octopoda</taxon>
        <taxon>Incirrata</taxon>
        <taxon>Octopodidae</taxon>
        <taxon>Octopus</taxon>
    </lineage>
</organism>
<keyword evidence="6" id="KW-0539">Nucleus</keyword>
<dbReference type="GO" id="GO:0061630">
    <property type="term" value="F:ubiquitin protein ligase activity"/>
    <property type="evidence" value="ECO:0007669"/>
    <property type="project" value="TreeGrafter"/>
</dbReference>
<evidence type="ECO:0000256" key="4">
    <source>
        <dbReference type="ARBA" id="ARBA00022771"/>
    </source>
</evidence>
<dbReference type="InterPro" id="IPR013083">
    <property type="entry name" value="Znf_RING/FYVE/PHD"/>
</dbReference>
<reference evidence="11" key="1">
    <citation type="submission" date="2023-08" db="EMBL/GenBank/DDBJ databases">
        <authorList>
            <person name="Alioto T."/>
            <person name="Alioto T."/>
            <person name="Gomez Garrido J."/>
        </authorList>
    </citation>
    <scope>NUCLEOTIDE SEQUENCE</scope>
</reference>
<dbReference type="Proteomes" id="UP001162480">
    <property type="component" value="Chromosome 19"/>
</dbReference>
<keyword evidence="5" id="KW-0862">Zinc</keyword>
<dbReference type="GO" id="GO:0010468">
    <property type="term" value="P:regulation of gene expression"/>
    <property type="evidence" value="ECO:0007669"/>
    <property type="project" value="TreeGrafter"/>
</dbReference>
<dbReference type="InterPro" id="IPR036443">
    <property type="entry name" value="Znf_RanBP2_sf"/>
</dbReference>
<dbReference type="EMBL" id="OX597832">
    <property type="protein sequence ID" value="CAI9736800.1"/>
    <property type="molecule type" value="Genomic_DNA"/>
</dbReference>
<dbReference type="GO" id="GO:0008270">
    <property type="term" value="F:zinc ion binding"/>
    <property type="evidence" value="ECO:0007669"/>
    <property type="project" value="UniProtKB-KW"/>
</dbReference>
<accession>A0AA36BM04</accession>
<dbReference type="GO" id="GO:0051726">
    <property type="term" value="P:regulation of cell cycle"/>
    <property type="evidence" value="ECO:0007669"/>
    <property type="project" value="InterPro"/>
</dbReference>
<evidence type="ECO:0000313" key="12">
    <source>
        <dbReference type="Proteomes" id="UP001162480"/>
    </source>
</evidence>